<sequence>MPDHDRIYKQEAARYHELIDSQPNLKSVVEEIRPIRGLDIADLGAGTGRLAAVLAPEASSLIALDASEAMLGIAAERLRESGLSNWSVQVADHRRLPLADRSVDLIVSGWSICYLTSSNVPDWERNLDQVIAEIKRVLRPGGTAIIFETLGTGSETPSAPDFLRPYYAKLTETYGFAHRWIRMDYAFDNPDQAERLTRFFFGDELADKVAEHRLVRVPECAGIWWLTP</sequence>
<accession>A0A559JIM3</accession>
<evidence type="ECO:0000313" key="3">
    <source>
        <dbReference type="Proteomes" id="UP000316330"/>
    </source>
</evidence>
<dbReference type="EMBL" id="VNJJ01000006">
    <property type="protein sequence ID" value="TVX99725.1"/>
    <property type="molecule type" value="Genomic_DNA"/>
</dbReference>
<proteinExistence type="predicted"/>
<protein>
    <submittedName>
        <fullName evidence="2">Class I SAM-dependent methyltransferase</fullName>
    </submittedName>
</protein>
<dbReference type="Pfam" id="PF08241">
    <property type="entry name" value="Methyltransf_11"/>
    <property type="match status" value="1"/>
</dbReference>
<dbReference type="Proteomes" id="UP000316330">
    <property type="component" value="Unassembled WGS sequence"/>
</dbReference>
<keyword evidence="3" id="KW-1185">Reference proteome</keyword>
<dbReference type="SUPFAM" id="SSF53335">
    <property type="entry name" value="S-adenosyl-L-methionine-dependent methyltransferases"/>
    <property type="match status" value="1"/>
</dbReference>
<evidence type="ECO:0000313" key="2">
    <source>
        <dbReference type="EMBL" id="TVX99725.1"/>
    </source>
</evidence>
<dbReference type="OrthoDB" id="9784101at2"/>
<reference evidence="2 3" key="1">
    <citation type="submission" date="2019-07" db="EMBL/GenBank/DDBJ databases">
        <authorList>
            <person name="Kim J."/>
        </authorList>
    </citation>
    <scope>NUCLEOTIDE SEQUENCE [LARGE SCALE GENOMIC DNA]</scope>
    <source>
        <strain evidence="2 3">G13</strain>
    </source>
</reference>
<keyword evidence="2" id="KW-0489">Methyltransferase</keyword>
<gene>
    <name evidence="2" type="ORF">FPZ45_12275</name>
</gene>
<dbReference type="RefSeq" id="WP_144701825.1">
    <property type="nucleotide sequence ID" value="NZ_VNJJ01000006.1"/>
</dbReference>
<evidence type="ECO:0000259" key="1">
    <source>
        <dbReference type="Pfam" id="PF08241"/>
    </source>
</evidence>
<dbReference type="CDD" id="cd02440">
    <property type="entry name" value="AdoMet_MTases"/>
    <property type="match status" value="1"/>
</dbReference>
<comment type="caution">
    <text evidence="2">The sequence shown here is derived from an EMBL/GenBank/DDBJ whole genome shotgun (WGS) entry which is preliminary data.</text>
</comment>
<dbReference type="InterPro" id="IPR013216">
    <property type="entry name" value="Methyltransf_11"/>
</dbReference>
<dbReference type="InterPro" id="IPR029063">
    <property type="entry name" value="SAM-dependent_MTases_sf"/>
</dbReference>
<dbReference type="AlphaFoldDB" id="A0A559JIM3"/>
<dbReference type="Gene3D" id="3.40.50.150">
    <property type="entry name" value="Vaccinia Virus protein VP39"/>
    <property type="match status" value="1"/>
</dbReference>
<feature type="domain" description="Methyltransferase type 11" evidence="1">
    <location>
        <begin position="42"/>
        <end position="146"/>
    </location>
</feature>
<dbReference type="PANTHER" id="PTHR43591">
    <property type="entry name" value="METHYLTRANSFERASE"/>
    <property type="match status" value="1"/>
</dbReference>
<keyword evidence="2" id="KW-0808">Transferase</keyword>
<name>A0A559JIM3_9BACL</name>
<organism evidence="2 3">
    <name type="scientific">Cohnella terricola</name>
    <dbReference type="NCBI Taxonomy" id="1289167"/>
    <lineage>
        <taxon>Bacteria</taxon>
        <taxon>Bacillati</taxon>
        <taxon>Bacillota</taxon>
        <taxon>Bacilli</taxon>
        <taxon>Bacillales</taxon>
        <taxon>Paenibacillaceae</taxon>
        <taxon>Cohnella</taxon>
    </lineage>
</organism>
<dbReference type="PANTHER" id="PTHR43591:SF24">
    <property type="entry name" value="2-METHOXY-6-POLYPRENYL-1,4-BENZOQUINOL METHYLASE, MITOCHONDRIAL"/>
    <property type="match status" value="1"/>
</dbReference>
<dbReference type="GO" id="GO:0008757">
    <property type="term" value="F:S-adenosylmethionine-dependent methyltransferase activity"/>
    <property type="evidence" value="ECO:0007669"/>
    <property type="project" value="InterPro"/>
</dbReference>
<dbReference type="GO" id="GO:0032259">
    <property type="term" value="P:methylation"/>
    <property type="evidence" value="ECO:0007669"/>
    <property type="project" value="UniProtKB-KW"/>
</dbReference>